<dbReference type="Proteomes" id="UP000634529">
    <property type="component" value="Unassembled WGS sequence"/>
</dbReference>
<dbReference type="SUPFAM" id="SSF140500">
    <property type="entry name" value="BAS1536-like"/>
    <property type="match status" value="1"/>
</dbReference>
<reference evidence="1 2" key="1">
    <citation type="submission" date="2020-09" db="EMBL/GenBank/DDBJ databases">
        <title>Paenibacillus sp. CAU 1523 isolated from sand of Haeundae Beach.</title>
        <authorList>
            <person name="Kim W."/>
        </authorList>
    </citation>
    <scope>NUCLEOTIDE SEQUENCE [LARGE SCALE GENOMIC DNA]</scope>
    <source>
        <strain evidence="1 2">CAU 1523</strain>
    </source>
</reference>
<dbReference type="Pfam" id="PF09388">
    <property type="entry name" value="SpoOE-like"/>
    <property type="match status" value="1"/>
</dbReference>
<keyword evidence="2" id="KW-1185">Reference proteome</keyword>
<evidence type="ECO:0000313" key="1">
    <source>
        <dbReference type="EMBL" id="MBD8496973.1"/>
    </source>
</evidence>
<gene>
    <name evidence="1" type="ORF">IFO66_01535</name>
</gene>
<accession>A0ABR9ATE0</accession>
<dbReference type="InterPro" id="IPR018540">
    <property type="entry name" value="Spo0E-like"/>
</dbReference>
<name>A0ABR9ATE0_9BACL</name>
<dbReference type="InterPro" id="IPR037208">
    <property type="entry name" value="Spo0E-like_sf"/>
</dbReference>
<comment type="caution">
    <text evidence="1">The sequence shown here is derived from an EMBL/GenBank/DDBJ whole genome shotgun (WGS) entry which is preliminary data.</text>
</comment>
<proteinExistence type="predicted"/>
<organism evidence="1 2">
    <name type="scientific">Paenibacillus arenosi</name>
    <dbReference type="NCBI Taxonomy" id="2774142"/>
    <lineage>
        <taxon>Bacteria</taxon>
        <taxon>Bacillati</taxon>
        <taxon>Bacillota</taxon>
        <taxon>Bacilli</taxon>
        <taxon>Bacillales</taxon>
        <taxon>Paenibacillaceae</taxon>
        <taxon>Paenibacillus</taxon>
    </lineage>
</organism>
<dbReference type="EMBL" id="JACYTN010000001">
    <property type="protein sequence ID" value="MBD8496973.1"/>
    <property type="molecule type" value="Genomic_DNA"/>
</dbReference>
<sequence>MSTFFVFVASDLHLVKYLTTKDIFCLGELDLWWTGNRGTSSTVITLQGLMRMLEEIEFLRFRMNEAYKKGLELTDGRMVEMSQDLDKLLLKYQRESLHNEVKYEVFT</sequence>
<protein>
    <submittedName>
        <fullName evidence="1">Aspartyl-phosphate phosphatase Spo0E family protein</fullName>
    </submittedName>
</protein>
<evidence type="ECO:0000313" key="2">
    <source>
        <dbReference type="Proteomes" id="UP000634529"/>
    </source>
</evidence>
<dbReference type="InterPro" id="IPR036638">
    <property type="entry name" value="HLH_DNA-bd_sf"/>
</dbReference>
<dbReference type="Gene3D" id="4.10.280.10">
    <property type="entry name" value="Helix-loop-helix DNA-binding domain"/>
    <property type="match status" value="1"/>
</dbReference>